<reference evidence="1 2" key="1">
    <citation type="journal article" date="2012" name="Stand. Genomic Sci.">
        <title>Complete genome sequencing and analysis of Saprospira grandis str. Lewin, a predatory marine bacterium.</title>
        <authorList>
            <person name="Saw J.H."/>
            <person name="Yuryev A."/>
            <person name="Kanbe M."/>
            <person name="Hou S."/>
            <person name="Young A.G."/>
            <person name="Aizawa S."/>
            <person name="Alam M."/>
        </authorList>
    </citation>
    <scope>NUCLEOTIDE SEQUENCE [LARGE SCALE GENOMIC DNA]</scope>
    <source>
        <strain evidence="1 2">Lewin</strain>
    </source>
</reference>
<keyword evidence="2" id="KW-1185">Reference proteome</keyword>
<evidence type="ECO:0000313" key="2">
    <source>
        <dbReference type="Proteomes" id="UP000007519"/>
    </source>
</evidence>
<accession>H6L839</accession>
<dbReference type="HOGENOM" id="CLU_3358399_0_0_10"/>
<gene>
    <name evidence="1" type="ordered locus">SGRA_2639</name>
</gene>
<proteinExistence type="predicted"/>
<organism evidence="1 2">
    <name type="scientific">Saprospira grandis (strain Lewin)</name>
    <dbReference type="NCBI Taxonomy" id="984262"/>
    <lineage>
        <taxon>Bacteria</taxon>
        <taxon>Pseudomonadati</taxon>
        <taxon>Bacteroidota</taxon>
        <taxon>Saprospiria</taxon>
        <taxon>Saprospirales</taxon>
        <taxon>Saprospiraceae</taxon>
        <taxon>Saprospira</taxon>
    </lineage>
</organism>
<dbReference type="KEGG" id="sgn:SGRA_2639"/>
<dbReference type="AlphaFoldDB" id="H6L839"/>
<dbReference type="Proteomes" id="UP000007519">
    <property type="component" value="Chromosome"/>
</dbReference>
<sequence>MEAVFFMSILDYLPQFQPLKFCTAFFRFKSFIFGRA</sequence>
<evidence type="ECO:0000313" key="1">
    <source>
        <dbReference type="EMBL" id="AFC25367.1"/>
    </source>
</evidence>
<dbReference type="EMBL" id="CP002831">
    <property type="protein sequence ID" value="AFC25367.1"/>
    <property type="molecule type" value="Genomic_DNA"/>
</dbReference>
<name>H6L839_SAPGL</name>
<protein>
    <submittedName>
        <fullName evidence="1">Uncharacterized protein</fullName>
    </submittedName>
</protein>